<dbReference type="AlphaFoldDB" id="A0A0N9HTS6"/>
<keyword evidence="6" id="KW-0560">Oxidoreductase</keyword>
<dbReference type="GO" id="GO:0004497">
    <property type="term" value="F:monooxygenase activity"/>
    <property type="evidence" value="ECO:0007669"/>
    <property type="project" value="UniProtKB-KW"/>
</dbReference>
<dbReference type="Pfam" id="PF00067">
    <property type="entry name" value="p450"/>
    <property type="match status" value="1"/>
</dbReference>
<dbReference type="GO" id="GO:0009699">
    <property type="term" value="P:phenylpropanoid biosynthetic process"/>
    <property type="evidence" value="ECO:0007669"/>
    <property type="project" value="UniProtKB-UniPathway"/>
</dbReference>
<sequence length="504" mass="57685">MEMFHPFILLLLFISTLFFLCKLNRAWFHKSNLPPSPPRLPIIGNFHQLGTLLHRSLGALSKKYGPLMLLHLGNTPHLIVSSAEMAKEILKTHDIAFANRPFTTAGKKLLYGCTDIGFAPYGEYWRQIRKIVVLDLLSIKRVQSFKLVREDMASSMIIDISCLSSNGDPVDLSKIIICFAKNLVLRCALGGELEKQNNFEKSSRELMKLMGAFSFADLFPWMGWIDVLSGLNGRMKKVSRKLDAFLDQVIDEHVSEMKDGDGQDFVDLLLLAQRDSSNDIKITRDSVKAILLDMFLAGTDTPAIVIEWIMAELLKNPSIMKKTQEEVRRVVGQKAKVDEDDIYQMEYLQAVFKEALRLHPPVPLLVPRECYTSIKIKNYFIPPHTRVMINVWAIQRDPKLWERAEEFFPERFINSGIDYKGQDYEYIPFGSGRRSCPAMSYGTVMVQFAVANLLYWFDWEFPGNTNRFEFDMTEAFGINVSKKLPLYLVPIPGGPSIRKLPRQL</sequence>
<dbReference type="PANTHER" id="PTHR47955:SF15">
    <property type="entry name" value="CYTOCHROME P450 71A2-LIKE"/>
    <property type="match status" value="1"/>
</dbReference>
<keyword evidence="6" id="KW-0503">Monooxygenase</keyword>
<keyword evidence="5 6" id="KW-0349">Heme</keyword>
<organism evidence="7">
    <name type="scientific">Sinopodophyllum hexandrum</name>
    <name type="common">Himalayan may apple</name>
    <name type="synonym">Podophyllum hexandrum</name>
    <dbReference type="NCBI Taxonomy" id="93608"/>
    <lineage>
        <taxon>Eukaryota</taxon>
        <taxon>Viridiplantae</taxon>
        <taxon>Streptophyta</taxon>
        <taxon>Embryophyta</taxon>
        <taxon>Tracheophyta</taxon>
        <taxon>Spermatophyta</taxon>
        <taxon>Magnoliopsida</taxon>
        <taxon>Ranunculales</taxon>
        <taxon>Berberidaceae</taxon>
        <taxon>Podophylloideae</taxon>
        <taxon>Podophylleae</taxon>
        <taxon>Sinopodophyllum</taxon>
    </lineage>
</organism>
<dbReference type="InterPro" id="IPR002401">
    <property type="entry name" value="Cyt_P450_E_grp-I"/>
</dbReference>
<protein>
    <submittedName>
        <fullName evidence="7">Cytochrome P450</fullName>
    </submittedName>
</protein>
<dbReference type="GO" id="GO:0016705">
    <property type="term" value="F:oxidoreductase activity, acting on paired donors, with incorporation or reduction of molecular oxygen"/>
    <property type="evidence" value="ECO:0007669"/>
    <property type="project" value="InterPro"/>
</dbReference>
<dbReference type="FunFam" id="1.10.630.10:FF:000011">
    <property type="entry name" value="Cytochrome P450 83B1"/>
    <property type="match status" value="1"/>
</dbReference>
<dbReference type="PROSITE" id="PS00086">
    <property type="entry name" value="CYTOCHROME_P450"/>
    <property type="match status" value="1"/>
</dbReference>
<dbReference type="GO" id="GO:0005506">
    <property type="term" value="F:iron ion binding"/>
    <property type="evidence" value="ECO:0007669"/>
    <property type="project" value="InterPro"/>
</dbReference>
<name>A0A0N9HTS6_SINHE</name>
<evidence type="ECO:0000256" key="6">
    <source>
        <dbReference type="RuleBase" id="RU000461"/>
    </source>
</evidence>
<dbReference type="PANTHER" id="PTHR47955">
    <property type="entry name" value="CYTOCHROME P450 FAMILY 71 PROTEIN"/>
    <property type="match status" value="1"/>
</dbReference>
<accession>A0A0N9HTS6</accession>
<comment type="cofactor">
    <cofactor evidence="5">
        <name>heme</name>
        <dbReference type="ChEBI" id="CHEBI:30413"/>
    </cofactor>
</comment>
<dbReference type="EMBL" id="KT390161">
    <property type="protein sequence ID" value="ALG05123.1"/>
    <property type="molecule type" value="mRNA"/>
</dbReference>
<evidence type="ECO:0000256" key="1">
    <source>
        <dbReference type="ARBA" id="ARBA00004928"/>
    </source>
</evidence>
<dbReference type="UniPathway" id="UPA00711"/>
<dbReference type="GO" id="GO:0020037">
    <property type="term" value="F:heme binding"/>
    <property type="evidence" value="ECO:0007669"/>
    <property type="project" value="InterPro"/>
</dbReference>
<gene>
    <name evidence="7" type="primary">CYP3</name>
</gene>
<evidence type="ECO:0000256" key="5">
    <source>
        <dbReference type="PIRSR" id="PIRSR602401-1"/>
    </source>
</evidence>
<feature type="binding site" description="axial binding residue" evidence="5">
    <location>
        <position position="436"/>
    </location>
    <ligand>
        <name>heme</name>
        <dbReference type="ChEBI" id="CHEBI:30413"/>
    </ligand>
    <ligandPart>
        <name>Fe</name>
        <dbReference type="ChEBI" id="CHEBI:18248"/>
    </ligandPart>
</feature>
<dbReference type="SUPFAM" id="SSF48264">
    <property type="entry name" value="Cytochrome P450"/>
    <property type="match status" value="1"/>
</dbReference>
<reference evidence="7" key="1">
    <citation type="journal article" date="2015" name="Science">
        <title>Six enzymes from mayapple that complete the biosynthetic pathway to the etoposide aglycone.</title>
        <authorList>
            <person name="Lau W."/>
            <person name="Sattely E.S."/>
        </authorList>
    </citation>
    <scope>NUCLEOTIDE SEQUENCE</scope>
</reference>
<keyword evidence="4 5" id="KW-0408">Iron</keyword>
<dbReference type="CDD" id="cd11072">
    <property type="entry name" value="CYP71-like"/>
    <property type="match status" value="1"/>
</dbReference>
<keyword evidence="3 5" id="KW-0479">Metal-binding</keyword>
<evidence type="ECO:0000313" key="7">
    <source>
        <dbReference type="EMBL" id="ALG05123.1"/>
    </source>
</evidence>
<dbReference type="PRINTS" id="PR00385">
    <property type="entry name" value="P450"/>
</dbReference>
<evidence type="ECO:0000256" key="2">
    <source>
        <dbReference type="ARBA" id="ARBA00010617"/>
    </source>
</evidence>
<dbReference type="PRINTS" id="PR00463">
    <property type="entry name" value="EP450I"/>
</dbReference>
<dbReference type="InterPro" id="IPR017972">
    <property type="entry name" value="Cyt_P450_CS"/>
</dbReference>
<dbReference type="InterPro" id="IPR036396">
    <property type="entry name" value="Cyt_P450_sf"/>
</dbReference>
<dbReference type="Gene3D" id="1.10.630.10">
    <property type="entry name" value="Cytochrome P450"/>
    <property type="match status" value="1"/>
</dbReference>
<proteinExistence type="evidence at transcript level"/>
<comment type="similarity">
    <text evidence="2 6">Belongs to the cytochrome P450 family.</text>
</comment>
<comment type="pathway">
    <text evidence="1">Aromatic compound metabolism; phenylpropanoid biosynthesis.</text>
</comment>
<evidence type="ECO:0000256" key="3">
    <source>
        <dbReference type="ARBA" id="ARBA00022723"/>
    </source>
</evidence>
<dbReference type="InterPro" id="IPR001128">
    <property type="entry name" value="Cyt_P450"/>
</dbReference>
<evidence type="ECO:0000256" key="4">
    <source>
        <dbReference type="ARBA" id="ARBA00023004"/>
    </source>
</evidence>